<feature type="compositionally biased region" description="Low complexity" evidence="1">
    <location>
        <begin position="238"/>
        <end position="248"/>
    </location>
</feature>
<reference evidence="3" key="2">
    <citation type="submission" date="2021-08" db="EMBL/GenBank/DDBJ databases">
        <authorList>
            <person name="Tani A."/>
            <person name="Ola A."/>
            <person name="Ogura Y."/>
            <person name="Katsura K."/>
            <person name="Hayashi T."/>
        </authorList>
    </citation>
    <scope>NUCLEOTIDE SEQUENCE</scope>
    <source>
        <strain evidence="3">KCTC 52305</strain>
    </source>
</reference>
<feature type="region of interest" description="Disordered" evidence="1">
    <location>
        <begin position="238"/>
        <end position="261"/>
    </location>
</feature>
<accession>A0ABQ4QTF5</accession>
<dbReference type="Pfam" id="PF00501">
    <property type="entry name" value="AMP-binding"/>
    <property type="match status" value="1"/>
</dbReference>
<organism evidence="3 4">
    <name type="scientific">Methylobacterium crusticola</name>
    <dbReference type="NCBI Taxonomy" id="1697972"/>
    <lineage>
        <taxon>Bacteria</taxon>
        <taxon>Pseudomonadati</taxon>
        <taxon>Pseudomonadota</taxon>
        <taxon>Alphaproteobacteria</taxon>
        <taxon>Hyphomicrobiales</taxon>
        <taxon>Methylobacteriaceae</taxon>
        <taxon>Methylobacterium</taxon>
    </lineage>
</organism>
<dbReference type="InterPro" id="IPR042099">
    <property type="entry name" value="ANL_N_sf"/>
</dbReference>
<comment type="caution">
    <text evidence="3">The sequence shown here is derived from an EMBL/GenBank/DDBJ whole genome shotgun (WGS) entry which is preliminary data.</text>
</comment>
<evidence type="ECO:0000256" key="1">
    <source>
        <dbReference type="SAM" id="MobiDB-lite"/>
    </source>
</evidence>
<sequence length="469" mass="47664">MGAVAAQAAVRRVGAAPVPGGVAVREPPAGAAAWAFAAAAPAVAAAAAAPMGLGALLAAVADRHPSRVAFVDQAGKAAWCGRPAITWTYAAAREIIARLAEGLARLRLPPRSPVGLCMAGMAECHLTLLAIEQAGHVPCLLPVTWDEARLLQAVEAAQIQAVLTQGQLGTDRPAERLCRVAARYFPLRFVAAFGPHVPDGVIGLDQIVLDHRGDAAALGTGPAAGLVSFALGVPAAGPRPAPSRAAGAPPEPDGPPAAMHRDGDALAAAAAACLVPLRIAPGDRLLTLLPPSDLKGLATGLAAALLSGATLECHPVFDAAALSAALDQPLPTHLVAPAWMEAGLARTTAQGRLRTIAYVHRAPARLSGREPGRPGVVDVVAFDELALLAGRRDALDVGLVLAAPERAAAAGGLVQIRRDPDGRLAFRGPACGAGMLQRGISPVDSVDEWRPSRYRATLFAGVATALTLA</sequence>
<evidence type="ECO:0000313" key="3">
    <source>
        <dbReference type="EMBL" id="GJD48509.1"/>
    </source>
</evidence>
<keyword evidence="4" id="KW-1185">Reference proteome</keyword>
<evidence type="ECO:0000313" key="4">
    <source>
        <dbReference type="Proteomes" id="UP001055167"/>
    </source>
</evidence>
<dbReference type="Proteomes" id="UP001055167">
    <property type="component" value="Unassembled WGS sequence"/>
</dbReference>
<dbReference type="EMBL" id="BPQH01000003">
    <property type="protein sequence ID" value="GJD48509.1"/>
    <property type="molecule type" value="Genomic_DNA"/>
</dbReference>
<protein>
    <recommendedName>
        <fullName evidence="2">AMP-dependent synthetase/ligase domain-containing protein</fullName>
    </recommendedName>
</protein>
<dbReference type="SUPFAM" id="SSF56801">
    <property type="entry name" value="Acetyl-CoA synthetase-like"/>
    <property type="match status" value="1"/>
</dbReference>
<reference evidence="3" key="1">
    <citation type="journal article" date="2021" name="Front. Microbiol.">
        <title>Comprehensive Comparative Genomics and Phenotyping of Methylobacterium Species.</title>
        <authorList>
            <person name="Alessa O."/>
            <person name="Ogura Y."/>
            <person name="Fujitani Y."/>
            <person name="Takami H."/>
            <person name="Hayashi T."/>
            <person name="Sahin N."/>
            <person name="Tani A."/>
        </authorList>
    </citation>
    <scope>NUCLEOTIDE SEQUENCE</scope>
    <source>
        <strain evidence="3">KCTC 52305</strain>
    </source>
</reference>
<dbReference type="InterPro" id="IPR000873">
    <property type="entry name" value="AMP-dep_synth/lig_dom"/>
</dbReference>
<dbReference type="Gene3D" id="3.40.50.980">
    <property type="match status" value="1"/>
</dbReference>
<gene>
    <name evidence="3" type="ORF">OPKNFCMD_1230</name>
</gene>
<name>A0ABQ4QTF5_9HYPH</name>
<feature type="domain" description="AMP-dependent synthetase/ligase" evidence="2">
    <location>
        <begin position="59"/>
        <end position="170"/>
    </location>
</feature>
<evidence type="ECO:0000259" key="2">
    <source>
        <dbReference type="Pfam" id="PF00501"/>
    </source>
</evidence>
<dbReference type="Gene3D" id="3.40.50.12780">
    <property type="entry name" value="N-terminal domain of ligase-like"/>
    <property type="match status" value="1"/>
</dbReference>
<proteinExistence type="predicted"/>